<reference evidence="2" key="1">
    <citation type="submission" date="2021-02" db="EMBL/GenBank/DDBJ databases">
        <authorList>
            <person name="Nowell W R."/>
        </authorList>
    </citation>
    <scope>NUCLEOTIDE SEQUENCE</scope>
</reference>
<comment type="caution">
    <text evidence="2">The sequence shown here is derived from an EMBL/GenBank/DDBJ whole genome shotgun (WGS) entry which is preliminary data.</text>
</comment>
<name>A0A822AVB9_9BILA</name>
<feature type="non-terminal residue" evidence="2">
    <location>
        <position position="68"/>
    </location>
</feature>
<feature type="non-terminal residue" evidence="2">
    <location>
        <position position="1"/>
    </location>
</feature>
<dbReference type="AlphaFoldDB" id="A0A822AVB9"/>
<proteinExistence type="predicted"/>
<evidence type="ECO:0000313" key="3">
    <source>
        <dbReference type="Proteomes" id="UP000663873"/>
    </source>
</evidence>
<evidence type="ECO:0000256" key="1">
    <source>
        <dbReference type="SAM" id="MobiDB-lite"/>
    </source>
</evidence>
<feature type="region of interest" description="Disordered" evidence="1">
    <location>
        <begin position="38"/>
        <end position="68"/>
    </location>
</feature>
<dbReference type="Proteomes" id="UP000663873">
    <property type="component" value="Unassembled WGS sequence"/>
</dbReference>
<feature type="compositionally biased region" description="Polar residues" evidence="1">
    <location>
        <begin position="47"/>
        <end position="58"/>
    </location>
</feature>
<organism evidence="2 3">
    <name type="scientific">Rotaria socialis</name>
    <dbReference type="NCBI Taxonomy" id="392032"/>
    <lineage>
        <taxon>Eukaryota</taxon>
        <taxon>Metazoa</taxon>
        <taxon>Spiralia</taxon>
        <taxon>Gnathifera</taxon>
        <taxon>Rotifera</taxon>
        <taxon>Eurotatoria</taxon>
        <taxon>Bdelloidea</taxon>
        <taxon>Philodinida</taxon>
        <taxon>Philodinidae</taxon>
        <taxon>Rotaria</taxon>
    </lineage>
</organism>
<protein>
    <submittedName>
        <fullName evidence="2">Uncharacterized protein</fullName>
    </submittedName>
</protein>
<gene>
    <name evidence="2" type="ORF">UJA718_LOCUS50382</name>
</gene>
<accession>A0A822AVB9</accession>
<evidence type="ECO:0000313" key="2">
    <source>
        <dbReference type="EMBL" id="CAF5005657.1"/>
    </source>
</evidence>
<dbReference type="EMBL" id="CAJOBP010112447">
    <property type="protein sequence ID" value="CAF5005657.1"/>
    <property type="molecule type" value="Genomic_DNA"/>
</dbReference>
<keyword evidence="3" id="KW-1185">Reference proteome</keyword>
<sequence>CLADKDDLTPSNDYIDYHQNILYDDSQKHQQIYRDTTTTTTDDNDFEFSNSNPSSSTAGIGFLGRVKA</sequence>